<dbReference type="Proteomes" id="UP000677812">
    <property type="component" value="Unassembled WGS sequence"/>
</dbReference>
<proteinExistence type="predicted"/>
<name>A0ABS5EAH9_9PROT</name>
<evidence type="ECO:0000313" key="1">
    <source>
        <dbReference type="EMBL" id="MBR0560498.1"/>
    </source>
</evidence>
<accession>A0ABS5EAH9</accession>
<sequence length="95" mass="9933">MIKKENRDPDTDASSVETPIASFDNTGRFVITDPEILMAISGGKAATAQKNTQVEALDAVDSNDIAPSDTGIPDLLQCADYSCVTPVDTACTTPA</sequence>
<gene>
    <name evidence="1" type="ORF">KB213_10590</name>
</gene>
<reference evidence="1 2" key="1">
    <citation type="submission" date="2021-04" db="EMBL/GenBank/DDBJ databases">
        <title>The complete genome sequence of Neokomagataea sp. TBRC 2177.</title>
        <authorList>
            <person name="Charoenyingcharoen P."/>
            <person name="Yukphan P."/>
        </authorList>
    </citation>
    <scope>NUCLEOTIDE SEQUENCE [LARGE SCALE GENOMIC DNA]</scope>
    <source>
        <strain evidence="1 2">TBRC 2177</strain>
    </source>
</reference>
<organism evidence="1 2">
    <name type="scientific">Neokomagataea anthophila</name>
    <dbReference type="NCBI Taxonomy" id="2826925"/>
    <lineage>
        <taxon>Bacteria</taxon>
        <taxon>Pseudomonadati</taxon>
        <taxon>Pseudomonadota</taxon>
        <taxon>Alphaproteobacteria</taxon>
        <taxon>Acetobacterales</taxon>
        <taxon>Acetobacteraceae</taxon>
        <taxon>Neokomagataea</taxon>
    </lineage>
</organism>
<dbReference type="RefSeq" id="WP_211682952.1">
    <property type="nucleotide sequence ID" value="NZ_JAGRQH010000009.1"/>
</dbReference>
<evidence type="ECO:0000313" key="2">
    <source>
        <dbReference type="Proteomes" id="UP000677812"/>
    </source>
</evidence>
<comment type="caution">
    <text evidence="1">The sequence shown here is derived from an EMBL/GenBank/DDBJ whole genome shotgun (WGS) entry which is preliminary data.</text>
</comment>
<protein>
    <submittedName>
        <fullName evidence="1">Uncharacterized protein</fullName>
    </submittedName>
</protein>
<dbReference type="EMBL" id="JAGRQH010000009">
    <property type="protein sequence ID" value="MBR0560498.1"/>
    <property type="molecule type" value="Genomic_DNA"/>
</dbReference>
<keyword evidence="2" id="KW-1185">Reference proteome</keyword>